<sequence>MSPIRKKLLVGLNFYGYEFTPTGGTPITGNQYLKTLEEYKPKLIWDEASAEHHFEYK</sequence>
<dbReference type="PANTHER" id="PTHR46066:SF2">
    <property type="entry name" value="CHITINASE DOMAIN-CONTAINING PROTEIN 1"/>
    <property type="match status" value="1"/>
</dbReference>
<evidence type="ECO:0000256" key="2">
    <source>
        <dbReference type="ARBA" id="ARBA00004613"/>
    </source>
</evidence>
<keyword evidence="9" id="KW-1185">Reference proteome</keyword>
<dbReference type="GO" id="GO:0012505">
    <property type="term" value="C:endomembrane system"/>
    <property type="evidence" value="ECO:0007669"/>
    <property type="project" value="TreeGrafter"/>
</dbReference>
<dbReference type="AlphaFoldDB" id="A0A443RL31"/>
<comment type="subcellular location">
    <subcellularLocation>
        <location evidence="1">Lysosome</location>
    </subcellularLocation>
    <subcellularLocation>
        <location evidence="2">Secreted</location>
    </subcellularLocation>
</comment>
<evidence type="ECO:0000256" key="6">
    <source>
        <dbReference type="ARBA" id="ARBA00023228"/>
    </source>
</evidence>
<protein>
    <recommendedName>
        <fullName evidence="7">Chitinase domain-containing protein 1</fullName>
    </recommendedName>
</protein>
<dbReference type="GO" id="GO:0005764">
    <property type="term" value="C:lysosome"/>
    <property type="evidence" value="ECO:0007669"/>
    <property type="project" value="UniProtKB-SubCell"/>
</dbReference>
<gene>
    <name evidence="8" type="ORF">B4U79_04490</name>
</gene>
<dbReference type="STRING" id="1965070.A0A443RL31"/>
<dbReference type="OrthoDB" id="10254444at2759"/>
<feature type="non-terminal residue" evidence="8">
    <location>
        <position position="57"/>
    </location>
</feature>
<dbReference type="InterPro" id="IPR029070">
    <property type="entry name" value="Chitinase_insertion_sf"/>
</dbReference>
<reference evidence="8 9" key="1">
    <citation type="journal article" date="2018" name="Gigascience">
        <title>Genomes of trombidid mites reveal novel predicted allergens and laterally-transferred genes associated with secondary metabolism.</title>
        <authorList>
            <person name="Dong X."/>
            <person name="Chaisiri K."/>
            <person name="Xia D."/>
            <person name="Armstrong S.D."/>
            <person name="Fang Y."/>
            <person name="Donnelly M.J."/>
            <person name="Kadowaki T."/>
            <person name="McGarry J.W."/>
            <person name="Darby A.C."/>
            <person name="Makepeace B.L."/>
        </authorList>
    </citation>
    <scope>NUCLEOTIDE SEQUENCE [LARGE SCALE GENOMIC DNA]</scope>
    <source>
        <strain evidence="8">UoL-WK</strain>
    </source>
</reference>
<evidence type="ECO:0000256" key="7">
    <source>
        <dbReference type="ARBA" id="ARBA00040976"/>
    </source>
</evidence>
<dbReference type="PANTHER" id="PTHR46066">
    <property type="entry name" value="CHITINASE DOMAIN-CONTAINING PROTEIN 1 FAMILY MEMBER"/>
    <property type="match status" value="1"/>
</dbReference>
<keyword evidence="6" id="KW-0458">Lysosome</keyword>
<organism evidence="8 9">
    <name type="scientific">Dinothrombium tinctorium</name>
    <dbReference type="NCBI Taxonomy" id="1965070"/>
    <lineage>
        <taxon>Eukaryota</taxon>
        <taxon>Metazoa</taxon>
        <taxon>Ecdysozoa</taxon>
        <taxon>Arthropoda</taxon>
        <taxon>Chelicerata</taxon>
        <taxon>Arachnida</taxon>
        <taxon>Acari</taxon>
        <taxon>Acariformes</taxon>
        <taxon>Trombidiformes</taxon>
        <taxon>Prostigmata</taxon>
        <taxon>Anystina</taxon>
        <taxon>Parasitengona</taxon>
        <taxon>Trombidioidea</taxon>
        <taxon>Trombidiidae</taxon>
        <taxon>Dinothrombium</taxon>
    </lineage>
</organism>
<evidence type="ECO:0000256" key="3">
    <source>
        <dbReference type="ARBA" id="ARBA00009336"/>
    </source>
</evidence>
<evidence type="ECO:0000256" key="5">
    <source>
        <dbReference type="ARBA" id="ARBA00022729"/>
    </source>
</evidence>
<keyword evidence="4" id="KW-0964">Secreted</keyword>
<dbReference type="EMBL" id="NCKU01000331">
    <property type="protein sequence ID" value="RWS15962.1"/>
    <property type="molecule type" value="Genomic_DNA"/>
</dbReference>
<dbReference type="Proteomes" id="UP000285301">
    <property type="component" value="Unassembled WGS sequence"/>
</dbReference>
<accession>A0A443RL31</accession>
<dbReference type="GO" id="GO:0005576">
    <property type="term" value="C:extracellular region"/>
    <property type="evidence" value="ECO:0007669"/>
    <property type="project" value="UniProtKB-SubCell"/>
</dbReference>
<name>A0A443RL31_9ACAR</name>
<proteinExistence type="inferred from homology"/>
<evidence type="ECO:0000313" key="8">
    <source>
        <dbReference type="EMBL" id="RWS15962.1"/>
    </source>
</evidence>
<keyword evidence="5" id="KW-0732">Signal</keyword>
<dbReference type="Gene3D" id="3.10.50.10">
    <property type="match status" value="1"/>
</dbReference>
<evidence type="ECO:0000256" key="4">
    <source>
        <dbReference type="ARBA" id="ARBA00022525"/>
    </source>
</evidence>
<dbReference type="FunFam" id="3.10.50.10:FF:000002">
    <property type="entry name" value="Chitinase domain-containing protein 1"/>
    <property type="match status" value="1"/>
</dbReference>
<dbReference type="GO" id="GO:0070492">
    <property type="term" value="F:oligosaccharide binding"/>
    <property type="evidence" value="ECO:0007669"/>
    <property type="project" value="TreeGrafter"/>
</dbReference>
<comment type="similarity">
    <text evidence="3">Belongs to the glycosyl hydrolase 18 family.</text>
</comment>
<evidence type="ECO:0000256" key="1">
    <source>
        <dbReference type="ARBA" id="ARBA00004371"/>
    </source>
</evidence>
<comment type="caution">
    <text evidence="8">The sequence shown here is derived from an EMBL/GenBank/DDBJ whole genome shotgun (WGS) entry which is preliminary data.</text>
</comment>
<evidence type="ECO:0000313" key="9">
    <source>
        <dbReference type="Proteomes" id="UP000285301"/>
    </source>
</evidence>